<proteinExistence type="predicted"/>
<keyword evidence="2" id="KW-1133">Transmembrane helix</keyword>
<dbReference type="Gene3D" id="3.90.1720.10">
    <property type="entry name" value="endopeptidase domain like (from Nostoc punctiforme)"/>
    <property type="match status" value="1"/>
</dbReference>
<dbReference type="RefSeq" id="WP_220203040.1">
    <property type="nucleotide sequence ID" value="NZ_BNJK01000001.1"/>
</dbReference>
<evidence type="ECO:0000313" key="5">
    <source>
        <dbReference type="Proteomes" id="UP000597444"/>
    </source>
</evidence>
<evidence type="ECO:0000259" key="3">
    <source>
        <dbReference type="PROSITE" id="PS50911"/>
    </source>
</evidence>
<protein>
    <recommendedName>
        <fullName evidence="3">Peptidase C51 domain-containing protein</fullName>
    </recommendedName>
</protein>
<reference evidence="4" key="1">
    <citation type="submission" date="2020-10" db="EMBL/GenBank/DDBJ databases">
        <title>Taxonomic study of unclassified bacteria belonging to the class Ktedonobacteria.</title>
        <authorList>
            <person name="Yabe S."/>
            <person name="Wang C.M."/>
            <person name="Zheng Y."/>
            <person name="Sakai Y."/>
            <person name="Cavaletti L."/>
            <person name="Monciardini P."/>
            <person name="Donadio S."/>
        </authorList>
    </citation>
    <scope>NUCLEOTIDE SEQUENCE</scope>
    <source>
        <strain evidence="4">ID150040</strain>
    </source>
</reference>
<keyword evidence="2" id="KW-0812">Transmembrane</keyword>
<evidence type="ECO:0000256" key="1">
    <source>
        <dbReference type="SAM" id="MobiDB-lite"/>
    </source>
</evidence>
<dbReference type="Proteomes" id="UP000597444">
    <property type="component" value="Unassembled WGS sequence"/>
</dbReference>
<keyword evidence="2" id="KW-0472">Membrane</keyword>
<dbReference type="InterPro" id="IPR038765">
    <property type="entry name" value="Papain-like_cys_pep_sf"/>
</dbReference>
<dbReference type="Pfam" id="PF05257">
    <property type="entry name" value="CHAP"/>
    <property type="match status" value="1"/>
</dbReference>
<dbReference type="InterPro" id="IPR007921">
    <property type="entry name" value="CHAP_dom"/>
</dbReference>
<feature type="region of interest" description="Disordered" evidence="1">
    <location>
        <begin position="1"/>
        <end position="77"/>
    </location>
</feature>
<name>A0A8J3IB74_9CHLR</name>
<evidence type="ECO:0000256" key="2">
    <source>
        <dbReference type="SAM" id="Phobius"/>
    </source>
</evidence>
<feature type="domain" description="Peptidase C51" evidence="3">
    <location>
        <begin position="202"/>
        <end position="329"/>
    </location>
</feature>
<sequence>MSSMDHRQSGTDEGQVGFRPEQTPGLGVQQMPFSENTPAPVGSLQGQSNQPYSAPPGGMRPFVGPDSTPGTSNALIDPATLGNRQLQEVDTGAIPIVPKNTTSLREPVVIGRTWDKRTGSIRPPKARRLVVHIAVTSLLVVIMAGTLLATLSTASGAHGVLSIFKPDSGTVNTKSNNTALIESQAATATAVTQDGFDPGVNTGQYVGIPGAPAGYDNASNHFYYGQCTYWAAMHYHDLTGIWVPWFGNANQWVSGALSNGWVVSNTPTIHSIIVMQAGIQGAGWYGHVAVVEKINPDGSVVTSNWNWAGSWGATTMVTFRPGYGINFVSAPGK</sequence>
<dbReference type="AlphaFoldDB" id="A0A8J3IB74"/>
<dbReference type="EMBL" id="BNJK01000001">
    <property type="protein sequence ID" value="GHO92189.1"/>
    <property type="molecule type" value="Genomic_DNA"/>
</dbReference>
<feature type="transmembrane region" description="Helical" evidence="2">
    <location>
        <begin position="129"/>
        <end position="151"/>
    </location>
</feature>
<comment type="caution">
    <text evidence="4">The sequence shown here is derived from an EMBL/GenBank/DDBJ whole genome shotgun (WGS) entry which is preliminary data.</text>
</comment>
<accession>A0A8J3IB74</accession>
<dbReference type="SUPFAM" id="SSF54001">
    <property type="entry name" value="Cysteine proteinases"/>
    <property type="match status" value="1"/>
</dbReference>
<organism evidence="4 5">
    <name type="scientific">Reticulibacter mediterranei</name>
    <dbReference type="NCBI Taxonomy" id="2778369"/>
    <lineage>
        <taxon>Bacteria</taxon>
        <taxon>Bacillati</taxon>
        <taxon>Chloroflexota</taxon>
        <taxon>Ktedonobacteria</taxon>
        <taxon>Ktedonobacterales</taxon>
        <taxon>Reticulibacteraceae</taxon>
        <taxon>Reticulibacter</taxon>
    </lineage>
</organism>
<dbReference type="PROSITE" id="PS50911">
    <property type="entry name" value="CHAP"/>
    <property type="match status" value="1"/>
</dbReference>
<keyword evidence="5" id="KW-1185">Reference proteome</keyword>
<feature type="compositionally biased region" description="Basic and acidic residues" evidence="1">
    <location>
        <begin position="1"/>
        <end position="10"/>
    </location>
</feature>
<evidence type="ECO:0000313" key="4">
    <source>
        <dbReference type="EMBL" id="GHO92189.1"/>
    </source>
</evidence>
<gene>
    <name evidence="4" type="ORF">KSF_022370</name>
</gene>